<keyword evidence="10 11" id="KW-0119">Carbohydrate metabolism</keyword>
<feature type="binding site" evidence="10 14">
    <location>
        <begin position="140"/>
        <end position="143"/>
    </location>
    <ligand>
        <name>substrate</name>
    </ligand>
</feature>
<feature type="binding site" evidence="10 13">
    <location>
        <position position="64"/>
    </location>
    <ligand>
        <name>a divalent metal cation</name>
        <dbReference type="ChEBI" id="CHEBI:60240"/>
    </ligand>
</feature>
<dbReference type="EMBL" id="RDBE01000005">
    <property type="protein sequence ID" value="RLV50260.1"/>
    <property type="molecule type" value="Genomic_DNA"/>
</dbReference>
<evidence type="ECO:0000256" key="5">
    <source>
        <dbReference type="ARBA" id="ARBA00001954"/>
    </source>
</evidence>
<comment type="cofactor">
    <cofactor evidence="5">
        <name>Fe(2+)</name>
        <dbReference type="ChEBI" id="CHEBI:29033"/>
    </cofactor>
</comment>
<keyword evidence="9 10" id="KW-0413">Isomerase</keyword>
<feature type="active site" description="Proton donor" evidence="10 12">
    <location>
        <position position="173"/>
    </location>
</feature>
<dbReference type="RefSeq" id="WP_121805236.1">
    <property type="nucleotide sequence ID" value="NZ_RDBE01000005.1"/>
</dbReference>
<feature type="binding site" evidence="10 14">
    <location>
        <position position="8"/>
    </location>
    <ligand>
        <name>substrate</name>
    </ligand>
</feature>
<sequence length="219" mass="22908">MGVQITPSILNADMGNLAAEVARIPSADMVHVDVMDNHFVPNLTLGPAMVQALAGATSIPLDCHLMIEDPDRWAPAYAEAGASSVTFHVEAAAAPVRLARELRGQGARAGMALKPATPVDPYEDLLAELDMLLVMTVEPGFGGQKFLDLCLPKVRRARELADRHGLDLWLQVDGGVSAETIGRCAEAGADVFVAGSAVYGADDPDAMVATLRGLAQPGG</sequence>
<dbReference type="HAMAP" id="MF_02227">
    <property type="entry name" value="RPE"/>
    <property type="match status" value="1"/>
</dbReference>
<comment type="similarity">
    <text evidence="6 10 11">Belongs to the ribulose-phosphate 3-epimerase family.</text>
</comment>
<dbReference type="GO" id="GO:0005737">
    <property type="term" value="C:cytoplasm"/>
    <property type="evidence" value="ECO:0007669"/>
    <property type="project" value="UniProtKB-ARBA"/>
</dbReference>
<comment type="cofactor">
    <cofactor evidence="4">
        <name>Zn(2+)</name>
        <dbReference type="ChEBI" id="CHEBI:29105"/>
    </cofactor>
</comment>
<accession>A0A3L8P4C7</accession>
<comment type="pathway">
    <text evidence="10">Carbohydrate degradation.</text>
</comment>
<evidence type="ECO:0000256" key="4">
    <source>
        <dbReference type="ARBA" id="ARBA00001947"/>
    </source>
</evidence>
<evidence type="ECO:0000256" key="7">
    <source>
        <dbReference type="ARBA" id="ARBA00013188"/>
    </source>
</evidence>
<dbReference type="NCBIfam" id="NF004076">
    <property type="entry name" value="PRK05581.1-4"/>
    <property type="match status" value="1"/>
</dbReference>
<dbReference type="GO" id="GO:0019323">
    <property type="term" value="P:pentose catabolic process"/>
    <property type="evidence" value="ECO:0007669"/>
    <property type="project" value="UniProtKB-UniRule"/>
</dbReference>
<evidence type="ECO:0000256" key="9">
    <source>
        <dbReference type="ARBA" id="ARBA00023235"/>
    </source>
</evidence>
<comment type="cofactor">
    <cofactor evidence="10 13">
        <name>a divalent metal cation</name>
        <dbReference type="ChEBI" id="CHEBI:60240"/>
    </cofactor>
    <text evidence="10 13">Binds 1 divalent metal cation per subunit.</text>
</comment>
<name>A0A3L8P4C7_9ACTN</name>
<dbReference type="GO" id="GO:0004750">
    <property type="term" value="F:D-ribulose-phosphate 3-epimerase activity"/>
    <property type="evidence" value="ECO:0007669"/>
    <property type="project" value="UniProtKB-UniRule"/>
</dbReference>
<comment type="caution">
    <text evidence="15">The sequence shown here is derived from an EMBL/GenBank/DDBJ whole genome shotgun (WGS) entry which is preliminary data.</text>
</comment>
<comment type="cofactor">
    <cofactor evidence="2">
        <name>Mn(2+)</name>
        <dbReference type="ChEBI" id="CHEBI:29035"/>
    </cofactor>
</comment>
<dbReference type="AlphaFoldDB" id="A0A3L8P4C7"/>
<dbReference type="InterPro" id="IPR011060">
    <property type="entry name" value="RibuloseP-bd_barrel"/>
</dbReference>
<comment type="catalytic activity">
    <reaction evidence="1 10 11">
        <text>D-ribulose 5-phosphate = D-xylulose 5-phosphate</text>
        <dbReference type="Rhea" id="RHEA:13677"/>
        <dbReference type="ChEBI" id="CHEBI:57737"/>
        <dbReference type="ChEBI" id="CHEBI:58121"/>
        <dbReference type="EC" id="5.1.3.1"/>
    </reaction>
</comment>
<feature type="active site" description="Proton acceptor" evidence="10 12">
    <location>
        <position position="33"/>
    </location>
</feature>
<dbReference type="Gene3D" id="3.20.20.70">
    <property type="entry name" value="Aldolase class I"/>
    <property type="match status" value="1"/>
</dbReference>
<organism evidence="15 16">
    <name type="scientific">Nocardioides mangrovicus</name>
    <dbReference type="NCBI Taxonomy" id="2478913"/>
    <lineage>
        <taxon>Bacteria</taxon>
        <taxon>Bacillati</taxon>
        <taxon>Actinomycetota</taxon>
        <taxon>Actinomycetes</taxon>
        <taxon>Propionibacteriales</taxon>
        <taxon>Nocardioidaceae</taxon>
        <taxon>Nocardioides</taxon>
    </lineage>
</organism>
<evidence type="ECO:0000256" key="13">
    <source>
        <dbReference type="PIRSR" id="PIRSR001461-2"/>
    </source>
</evidence>
<dbReference type="Pfam" id="PF00834">
    <property type="entry name" value="Ribul_P_3_epim"/>
    <property type="match status" value="1"/>
</dbReference>
<dbReference type="GO" id="GO:0006098">
    <property type="term" value="P:pentose-phosphate shunt"/>
    <property type="evidence" value="ECO:0007669"/>
    <property type="project" value="UniProtKB-UniRule"/>
</dbReference>
<dbReference type="SUPFAM" id="SSF51366">
    <property type="entry name" value="Ribulose-phoshate binding barrel"/>
    <property type="match status" value="1"/>
</dbReference>
<dbReference type="EC" id="5.1.3.1" evidence="7 10"/>
<evidence type="ECO:0000313" key="16">
    <source>
        <dbReference type="Proteomes" id="UP000281708"/>
    </source>
</evidence>
<dbReference type="Proteomes" id="UP000281708">
    <property type="component" value="Unassembled WGS sequence"/>
</dbReference>
<keyword evidence="13" id="KW-0170">Cobalt</keyword>
<protein>
    <recommendedName>
        <fullName evidence="7 10">Ribulose-phosphate 3-epimerase</fullName>
        <ecNumber evidence="7 10">5.1.3.1</ecNumber>
    </recommendedName>
</protein>
<evidence type="ECO:0000256" key="10">
    <source>
        <dbReference type="HAMAP-Rule" id="MF_02227"/>
    </source>
</evidence>
<proteinExistence type="inferred from homology"/>
<keyword evidence="13" id="KW-0862">Zinc</keyword>
<feature type="binding site" evidence="10 13">
    <location>
        <position position="33"/>
    </location>
    <ligand>
        <name>a divalent metal cation</name>
        <dbReference type="ChEBI" id="CHEBI:60240"/>
    </ligand>
</feature>
<feature type="binding site" evidence="10 14">
    <location>
        <position position="64"/>
    </location>
    <ligand>
        <name>substrate</name>
    </ligand>
</feature>
<evidence type="ECO:0000256" key="1">
    <source>
        <dbReference type="ARBA" id="ARBA00001782"/>
    </source>
</evidence>
<evidence type="ECO:0000256" key="2">
    <source>
        <dbReference type="ARBA" id="ARBA00001936"/>
    </source>
</evidence>
<feature type="binding site" evidence="10 13">
    <location>
        <position position="173"/>
    </location>
    <ligand>
        <name>a divalent metal cation</name>
        <dbReference type="ChEBI" id="CHEBI:60240"/>
    </ligand>
</feature>
<feature type="binding site" evidence="10 14">
    <location>
        <begin position="195"/>
        <end position="196"/>
    </location>
    <ligand>
        <name>substrate</name>
    </ligand>
</feature>
<feature type="binding site" evidence="14">
    <location>
        <position position="175"/>
    </location>
    <ligand>
        <name>substrate</name>
    </ligand>
</feature>
<dbReference type="PROSITE" id="PS01085">
    <property type="entry name" value="RIBUL_P_3_EPIMER_1"/>
    <property type="match status" value="1"/>
</dbReference>
<evidence type="ECO:0000256" key="3">
    <source>
        <dbReference type="ARBA" id="ARBA00001941"/>
    </source>
</evidence>
<dbReference type="PIRSF" id="PIRSF001461">
    <property type="entry name" value="RPE"/>
    <property type="match status" value="1"/>
</dbReference>
<evidence type="ECO:0000256" key="8">
    <source>
        <dbReference type="ARBA" id="ARBA00022723"/>
    </source>
</evidence>
<dbReference type="PROSITE" id="PS01086">
    <property type="entry name" value="RIBUL_P_3_EPIMER_2"/>
    <property type="match status" value="1"/>
</dbReference>
<keyword evidence="8 10" id="KW-0479">Metal-binding</keyword>
<evidence type="ECO:0000256" key="11">
    <source>
        <dbReference type="PIRNR" id="PIRNR001461"/>
    </source>
</evidence>
<reference evidence="15 16" key="1">
    <citation type="submission" date="2018-10" db="EMBL/GenBank/DDBJ databases">
        <title>Marmoricola sp. 4Q3S-7 whole genome shotgun sequence.</title>
        <authorList>
            <person name="Li F."/>
        </authorList>
    </citation>
    <scope>NUCLEOTIDE SEQUENCE [LARGE SCALE GENOMIC DNA]</scope>
    <source>
        <strain evidence="15 16">4Q3S-7</strain>
    </source>
</reference>
<keyword evidence="16" id="KW-1185">Reference proteome</keyword>
<gene>
    <name evidence="10 15" type="primary">rpe</name>
    <name evidence="15" type="ORF">D9V37_05810</name>
</gene>
<dbReference type="InterPro" id="IPR013785">
    <property type="entry name" value="Aldolase_TIM"/>
</dbReference>
<dbReference type="GO" id="GO:0046872">
    <property type="term" value="F:metal ion binding"/>
    <property type="evidence" value="ECO:0007669"/>
    <property type="project" value="UniProtKB-UniRule"/>
</dbReference>
<evidence type="ECO:0000256" key="12">
    <source>
        <dbReference type="PIRSR" id="PIRSR001461-1"/>
    </source>
</evidence>
<dbReference type="InterPro" id="IPR000056">
    <property type="entry name" value="Ribul_P_3_epim-like"/>
</dbReference>
<dbReference type="CDD" id="cd00429">
    <property type="entry name" value="RPE"/>
    <property type="match status" value="1"/>
</dbReference>
<feature type="binding site" evidence="10">
    <location>
        <begin position="173"/>
        <end position="175"/>
    </location>
    <ligand>
        <name>substrate</name>
    </ligand>
</feature>
<keyword evidence="13" id="KW-0464">Manganese</keyword>
<feature type="binding site" evidence="10 13">
    <location>
        <position position="31"/>
    </location>
    <ligand>
        <name>a divalent metal cation</name>
        <dbReference type="ChEBI" id="CHEBI:60240"/>
    </ligand>
</feature>
<dbReference type="FunFam" id="3.20.20.70:FF:000004">
    <property type="entry name" value="Ribulose-phosphate 3-epimerase"/>
    <property type="match status" value="1"/>
</dbReference>
<dbReference type="PANTHER" id="PTHR11749">
    <property type="entry name" value="RIBULOSE-5-PHOSPHATE-3-EPIMERASE"/>
    <property type="match status" value="1"/>
</dbReference>
<comment type="function">
    <text evidence="10">Catalyzes the reversible epimerization of D-ribulose 5-phosphate to D-xylulose 5-phosphate.</text>
</comment>
<evidence type="ECO:0000313" key="15">
    <source>
        <dbReference type="EMBL" id="RLV50260.1"/>
    </source>
</evidence>
<evidence type="ECO:0000256" key="6">
    <source>
        <dbReference type="ARBA" id="ARBA00009541"/>
    </source>
</evidence>
<dbReference type="NCBIfam" id="TIGR01163">
    <property type="entry name" value="rpe"/>
    <property type="match status" value="1"/>
</dbReference>
<evidence type="ECO:0000256" key="14">
    <source>
        <dbReference type="PIRSR" id="PIRSR001461-3"/>
    </source>
</evidence>
<comment type="cofactor">
    <cofactor evidence="3">
        <name>Co(2+)</name>
        <dbReference type="ChEBI" id="CHEBI:48828"/>
    </cofactor>
</comment>
<dbReference type="OrthoDB" id="1645589at2"/>
<dbReference type="InterPro" id="IPR026019">
    <property type="entry name" value="Ribul_P_3_epim"/>
</dbReference>